<dbReference type="GO" id="GO:0008233">
    <property type="term" value="F:peptidase activity"/>
    <property type="evidence" value="ECO:0007669"/>
    <property type="project" value="UniProtKB-KW"/>
</dbReference>
<dbReference type="Pfam" id="PF09721">
    <property type="entry name" value="Exosortase_EpsH"/>
    <property type="match status" value="1"/>
</dbReference>
<dbReference type="GO" id="GO:0006508">
    <property type="term" value="P:proteolysis"/>
    <property type="evidence" value="ECO:0007669"/>
    <property type="project" value="UniProtKB-KW"/>
</dbReference>
<dbReference type="NCBIfam" id="TIGR04178">
    <property type="entry name" value="exo_archaeo"/>
    <property type="match status" value="1"/>
</dbReference>
<evidence type="ECO:0000313" key="10">
    <source>
        <dbReference type="Proteomes" id="UP000059672"/>
    </source>
</evidence>
<dbReference type="NCBIfam" id="TIGR04128">
    <property type="entry name" value="exoso_Fjoh_1448"/>
    <property type="match status" value="1"/>
</dbReference>
<dbReference type="PATRIC" id="fig|1622118.3.peg.2317"/>
<dbReference type="InterPro" id="IPR019127">
    <property type="entry name" value="Exosortase"/>
</dbReference>
<sequence length="178" mass="20590">MQSNKTVIFFLIKFFGVYFLLFLIYSVYLSKNQKTEGVFACAPITNTVAKQTQFLVNNMGYSAKIEQNTNEVSINLFINNKLVARVIEGCNALSIIILFISFIVAFASNFKATFLFIVIGSLLIYFANIFRIAIIAIALYKYPEYQYFLHDILFPVLIYGITFLLWFVWVQKFSKLKK</sequence>
<dbReference type="EMBL" id="CP013355">
    <property type="protein sequence ID" value="AMC11813.1"/>
    <property type="molecule type" value="Genomic_DNA"/>
</dbReference>
<keyword evidence="10" id="KW-1185">Reference proteome</keyword>
<keyword evidence="2" id="KW-1003">Cell membrane</keyword>
<evidence type="ECO:0000256" key="3">
    <source>
        <dbReference type="ARBA" id="ARBA00022670"/>
    </source>
</evidence>
<feature type="transmembrane region" description="Helical" evidence="8">
    <location>
        <begin position="152"/>
        <end position="170"/>
    </location>
</feature>
<protein>
    <submittedName>
        <fullName evidence="9">Exosortase XrtF</fullName>
    </submittedName>
</protein>
<evidence type="ECO:0000256" key="4">
    <source>
        <dbReference type="ARBA" id="ARBA00022692"/>
    </source>
</evidence>
<keyword evidence="5" id="KW-0378">Hydrolase</keyword>
<feature type="transmembrane region" description="Helical" evidence="8">
    <location>
        <begin position="114"/>
        <end position="140"/>
    </location>
</feature>
<reference evidence="10" key="1">
    <citation type="submission" date="2015-12" db="EMBL/GenBank/DDBJ databases">
        <title>Complete genome sequence of Lutibacter profundus strain LP1.</title>
        <authorList>
            <person name="Wissuwa J."/>
            <person name="Le Moine Bauer S."/>
            <person name="Stokke R."/>
            <person name="Dahle H."/>
            <person name="Steen I.H."/>
        </authorList>
    </citation>
    <scope>NUCLEOTIDE SEQUENCE [LARGE SCALE GENOMIC DNA]</scope>
    <source>
        <strain evidence="10">LP1</strain>
    </source>
</reference>
<dbReference type="KEGG" id="lut:Lupro_11280"/>
<organism evidence="9 10">
    <name type="scientific">Lutibacter profundi</name>
    <dbReference type="NCBI Taxonomy" id="1622118"/>
    <lineage>
        <taxon>Bacteria</taxon>
        <taxon>Pseudomonadati</taxon>
        <taxon>Bacteroidota</taxon>
        <taxon>Flavobacteriia</taxon>
        <taxon>Flavobacteriales</taxon>
        <taxon>Flavobacteriaceae</taxon>
        <taxon>Lutibacter</taxon>
    </lineage>
</organism>
<accession>A0A0X8G8X0</accession>
<evidence type="ECO:0000256" key="1">
    <source>
        <dbReference type="ARBA" id="ARBA00004651"/>
    </source>
</evidence>
<keyword evidence="7 8" id="KW-0472">Membrane</keyword>
<comment type="subcellular location">
    <subcellularLocation>
        <location evidence="1">Cell membrane</location>
        <topology evidence="1">Multi-pass membrane protein</topology>
    </subcellularLocation>
</comment>
<dbReference type="STRING" id="1622118.Lupro_11280"/>
<evidence type="ECO:0000256" key="2">
    <source>
        <dbReference type="ARBA" id="ARBA00022475"/>
    </source>
</evidence>
<feature type="transmembrane region" description="Helical" evidence="8">
    <location>
        <begin position="7"/>
        <end position="28"/>
    </location>
</feature>
<dbReference type="InterPro" id="IPR026323">
    <property type="entry name" value="Exosortase-related_prot_XrtF"/>
</dbReference>
<dbReference type="RefSeq" id="WP_068210330.1">
    <property type="nucleotide sequence ID" value="NZ_CP013355.1"/>
</dbReference>
<reference evidence="9 10" key="2">
    <citation type="journal article" date="2016" name="Int. J. Syst. Evol. Microbiol.">
        <title>Lutibacter profundi sp. nov., isolated from a deep-sea hydrothermal system on the Arctic Mid-Ocean Ridge and emended description of the genus Lutibacter.</title>
        <authorList>
            <person name="Le Moine Bauer S."/>
            <person name="Roalkvam I."/>
            <person name="Steen I.H."/>
            <person name="Dahle H."/>
        </authorList>
    </citation>
    <scope>NUCLEOTIDE SEQUENCE [LARGE SCALE GENOMIC DNA]</scope>
    <source>
        <strain evidence="9 10">LP1</strain>
    </source>
</reference>
<dbReference type="InterPro" id="IPR026392">
    <property type="entry name" value="Exo/Archaeosortase_dom"/>
</dbReference>
<evidence type="ECO:0000256" key="7">
    <source>
        <dbReference type="ARBA" id="ARBA00023136"/>
    </source>
</evidence>
<dbReference type="AlphaFoldDB" id="A0A0X8G8X0"/>
<proteinExistence type="predicted"/>
<keyword evidence="6 8" id="KW-1133">Transmembrane helix</keyword>
<keyword evidence="3" id="KW-0645">Protease</keyword>
<name>A0A0X8G8X0_9FLAO</name>
<evidence type="ECO:0000256" key="5">
    <source>
        <dbReference type="ARBA" id="ARBA00022801"/>
    </source>
</evidence>
<evidence type="ECO:0000256" key="8">
    <source>
        <dbReference type="SAM" id="Phobius"/>
    </source>
</evidence>
<dbReference type="Proteomes" id="UP000059672">
    <property type="component" value="Chromosome"/>
</dbReference>
<dbReference type="GO" id="GO:0005886">
    <property type="term" value="C:plasma membrane"/>
    <property type="evidence" value="ECO:0007669"/>
    <property type="project" value="UniProtKB-SubCell"/>
</dbReference>
<evidence type="ECO:0000256" key="6">
    <source>
        <dbReference type="ARBA" id="ARBA00022989"/>
    </source>
</evidence>
<evidence type="ECO:0000313" key="9">
    <source>
        <dbReference type="EMBL" id="AMC11813.1"/>
    </source>
</evidence>
<feature type="transmembrane region" description="Helical" evidence="8">
    <location>
        <begin position="86"/>
        <end position="107"/>
    </location>
</feature>
<dbReference type="OrthoDB" id="678161at2"/>
<keyword evidence="4 8" id="KW-0812">Transmembrane</keyword>
<gene>
    <name evidence="9" type="ORF">Lupro_11280</name>
</gene>